<feature type="compositionally biased region" description="Basic and acidic residues" evidence="1">
    <location>
        <begin position="238"/>
        <end position="248"/>
    </location>
</feature>
<feature type="region of interest" description="Disordered" evidence="1">
    <location>
        <begin position="215"/>
        <end position="248"/>
    </location>
</feature>
<keyword evidence="4" id="KW-1185">Reference proteome</keyword>
<keyword evidence="2" id="KW-0812">Transmembrane</keyword>
<feature type="non-terminal residue" evidence="3">
    <location>
        <position position="1"/>
    </location>
</feature>
<name>A0AA36DDX4_9BILA</name>
<feature type="region of interest" description="Disordered" evidence="1">
    <location>
        <begin position="17"/>
        <end position="42"/>
    </location>
</feature>
<evidence type="ECO:0000256" key="1">
    <source>
        <dbReference type="SAM" id="MobiDB-lite"/>
    </source>
</evidence>
<protein>
    <submittedName>
        <fullName evidence="3">Uncharacterized protein</fullName>
    </submittedName>
</protein>
<dbReference type="EMBL" id="CATQJA010002706">
    <property type="protein sequence ID" value="CAJ0585758.1"/>
    <property type="molecule type" value="Genomic_DNA"/>
</dbReference>
<feature type="transmembrane region" description="Helical" evidence="2">
    <location>
        <begin position="92"/>
        <end position="115"/>
    </location>
</feature>
<evidence type="ECO:0000313" key="3">
    <source>
        <dbReference type="EMBL" id="CAJ0585758.1"/>
    </source>
</evidence>
<evidence type="ECO:0000313" key="4">
    <source>
        <dbReference type="Proteomes" id="UP001177023"/>
    </source>
</evidence>
<keyword evidence="2" id="KW-1133">Transmembrane helix</keyword>
<feature type="transmembrane region" description="Helical" evidence="2">
    <location>
        <begin position="127"/>
        <end position="151"/>
    </location>
</feature>
<gene>
    <name evidence="3" type="ORF">MSPICULIGERA_LOCUS23769</name>
</gene>
<keyword evidence="2" id="KW-0472">Membrane</keyword>
<dbReference type="AlphaFoldDB" id="A0AA36DDX4"/>
<comment type="caution">
    <text evidence="3">The sequence shown here is derived from an EMBL/GenBank/DDBJ whole genome shotgun (WGS) entry which is preliminary data.</text>
</comment>
<dbReference type="Proteomes" id="UP001177023">
    <property type="component" value="Unassembled WGS sequence"/>
</dbReference>
<reference evidence="3" key="1">
    <citation type="submission" date="2023-06" db="EMBL/GenBank/DDBJ databases">
        <authorList>
            <person name="Delattre M."/>
        </authorList>
    </citation>
    <scope>NUCLEOTIDE SEQUENCE</scope>
    <source>
        <strain evidence="3">AF72</strain>
    </source>
</reference>
<sequence>MMEIEREFPRLSPIVSPPSSIFSEELNLDGDEGLSSPYSPPGPLSPSEYCGPDTAQLLEFVNSRLSSVDQNDFGSDITSMASSDTREISGSLFYDVVQAQVALWTCIFSLLYSYAWRQHRKKFIMSIFIIVPTVFTICCLISTLLTTIVVLGRLFSSPYTYTDFLNLKEKILPADSDMAPTGRKRTLSGASTISWHSEVGQQDVLPRPLCRRHSASNGSVNGSRPPSRKLSYCYSHTPAEHGSTEKVE</sequence>
<organism evidence="3 4">
    <name type="scientific">Mesorhabditis spiculigera</name>
    <dbReference type="NCBI Taxonomy" id="96644"/>
    <lineage>
        <taxon>Eukaryota</taxon>
        <taxon>Metazoa</taxon>
        <taxon>Ecdysozoa</taxon>
        <taxon>Nematoda</taxon>
        <taxon>Chromadorea</taxon>
        <taxon>Rhabditida</taxon>
        <taxon>Rhabditina</taxon>
        <taxon>Rhabditomorpha</taxon>
        <taxon>Rhabditoidea</taxon>
        <taxon>Rhabditidae</taxon>
        <taxon>Mesorhabditinae</taxon>
        <taxon>Mesorhabditis</taxon>
    </lineage>
</organism>
<feature type="compositionally biased region" description="Polar residues" evidence="1">
    <location>
        <begin position="215"/>
        <end position="224"/>
    </location>
</feature>
<evidence type="ECO:0000256" key="2">
    <source>
        <dbReference type="SAM" id="Phobius"/>
    </source>
</evidence>
<proteinExistence type="predicted"/>
<accession>A0AA36DDX4</accession>